<feature type="region of interest" description="Disordered" evidence="5">
    <location>
        <begin position="117"/>
        <end position="153"/>
    </location>
</feature>
<feature type="region of interest" description="Disordered" evidence="5">
    <location>
        <begin position="27"/>
        <end position="94"/>
    </location>
</feature>
<keyword evidence="8" id="KW-1185">Reference proteome</keyword>
<reference evidence="7" key="1">
    <citation type="submission" date="2020-11" db="EMBL/GenBank/DDBJ databases">
        <authorList>
            <consortium name="DOE Joint Genome Institute"/>
            <person name="Ahrendt S."/>
            <person name="Riley R."/>
            <person name="Andreopoulos W."/>
            <person name="Labutti K."/>
            <person name="Pangilinan J."/>
            <person name="Ruiz-Duenas F.J."/>
            <person name="Barrasa J.M."/>
            <person name="Sanchez-Garcia M."/>
            <person name="Camarero S."/>
            <person name="Miyauchi S."/>
            <person name="Serrano A."/>
            <person name="Linde D."/>
            <person name="Babiker R."/>
            <person name="Drula E."/>
            <person name="Ayuso-Fernandez I."/>
            <person name="Pacheco R."/>
            <person name="Padilla G."/>
            <person name="Ferreira P."/>
            <person name="Barriuso J."/>
            <person name="Kellner H."/>
            <person name="Castanera R."/>
            <person name="Alfaro M."/>
            <person name="Ramirez L."/>
            <person name="Pisabarro A.G."/>
            <person name="Kuo A."/>
            <person name="Tritt A."/>
            <person name="Lipzen A."/>
            <person name="He G."/>
            <person name="Yan M."/>
            <person name="Ng V."/>
            <person name="Cullen D."/>
            <person name="Martin F."/>
            <person name="Rosso M.-N."/>
            <person name="Henrissat B."/>
            <person name="Hibbett D."/>
            <person name="Martinez A.T."/>
            <person name="Grigoriev I.V."/>
        </authorList>
    </citation>
    <scope>NUCLEOTIDE SEQUENCE</scope>
    <source>
        <strain evidence="7">MF-IS2</strain>
    </source>
</reference>
<name>A0A9P6BY39_9AGAR</name>
<dbReference type="AlphaFoldDB" id="A0A9P6BY39"/>
<feature type="compositionally biased region" description="Acidic residues" evidence="5">
    <location>
        <begin position="168"/>
        <end position="180"/>
    </location>
</feature>
<keyword evidence="2 6" id="KW-0472">Membrane</keyword>
<keyword evidence="6" id="KW-1133">Transmembrane helix</keyword>
<accession>A0A9P6BY39</accession>
<protein>
    <submittedName>
        <fullName evidence="7">Glycoside hydrolase family 16 protein</fullName>
    </submittedName>
</protein>
<dbReference type="InterPro" id="IPR005629">
    <property type="entry name" value="Skn1/Kre6/Sbg1"/>
</dbReference>
<keyword evidence="3" id="KW-0325">Glycoprotein</keyword>
<evidence type="ECO:0000313" key="8">
    <source>
        <dbReference type="Proteomes" id="UP000807342"/>
    </source>
</evidence>
<evidence type="ECO:0000256" key="5">
    <source>
        <dbReference type="SAM" id="MobiDB-lite"/>
    </source>
</evidence>
<feature type="region of interest" description="Disordered" evidence="5">
    <location>
        <begin position="167"/>
        <end position="187"/>
    </location>
</feature>
<proteinExistence type="predicted"/>
<feature type="transmembrane region" description="Helical" evidence="6">
    <location>
        <begin position="208"/>
        <end position="231"/>
    </location>
</feature>
<sequence length="517" mass="56178">MAGERNSWINDHEVDFSVPFLADNDAAMPAASSSHPRTPPSTFRRSFPSSPLNPSTPSMPSSLRTPSTPNSPPRIPHIPSEESRAFSTTGPLGLSPATSHGSMILYRIADPITLPSLSTSNDVPHGPHGPRTVRASMYSTTSGDSTSKYPTSSMSFGGERGLIAYPYDPEEDEKEPPDEEDKMHDPSQRYHHDIRKEKGDLGVSPRGLINGAMLVAMITSILCLFVLYPVIATVRDNGRNFLITSNARINATGQASANFTPGDIGSSSDFIDQSTPQSAFSFVGINGVTYDLAFSNEFNFTNETFRHNDNIFWEARNKDLSSPDQVTTQSGQLVFFINPLASPSGEYLSGILDSVVPFCIGRGFVEVGIQAADGTESRIFWAGGAWSFTSAPPDNPVPAGSSLNMDVSLSLSIGVLASKIPRNTPAEQVPVSASIDYVRYYDRRVDPGFPQGACDVQRSVSKTATLDLLNTPALKLDPSMCHSYYSRWAFDTSVRYPTYPHPLFASPFIVNWVTRGL</sequence>
<keyword evidence="4" id="KW-0961">Cell wall biogenesis/degradation</keyword>
<dbReference type="Pfam" id="PF03935">
    <property type="entry name" value="SKN1_KRE6_Sbg1"/>
    <property type="match status" value="1"/>
</dbReference>
<comment type="caution">
    <text evidence="7">The sequence shown here is derived from an EMBL/GenBank/DDBJ whole genome shotgun (WGS) entry which is preliminary data.</text>
</comment>
<evidence type="ECO:0000256" key="2">
    <source>
        <dbReference type="ARBA" id="ARBA00023136"/>
    </source>
</evidence>
<feature type="compositionally biased region" description="Low complexity" evidence="5">
    <location>
        <begin position="29"/>
        <end position="50"/>
    </location>
</feature>
<keyword evidence="7" id="KW-0378">Hydrolase</keyword>
<dbReference type="Proteomes" id="UP000807342">
    <property type="component" value="Unassembled WGS sequence"/>
</dbReference>
<gene>
    <name evidence="7" type="ORF">P691DRAFT_763153</name>
</gene>
<organism evidence="7 8">
    <name type="scientific">Macrolepiota fuliginosa MF-IS2</name>
    <dbReference type="NCBI Taxonomy" id="1400762"/>
    <lineage>
        <taxon>Eukaryota</taxon>
        <taxon>Fungi</taxon>
        <taxon>Dikarya</taxon>
        <taxon>Basidiomycota</taxon>
        <taxon>Agaricomycotina</taxon>
        <taxon>Agaricomycetes</taxon>
        <taxon>Agaricomycetidae</taxon>
        <taxon>Agaricales</taxon>
        <taxon>Agaricineae</taxon>
        <taxon>Agaricaceae</taxon>
        <taxon>Macrolepiota</taxon>
    </lineage>
</organism>
<evidence type="ECO:0000256" key="3">
    <source>
        <dbReference type="ARBA" id="ARBA00023180"/>
    </source>
</evidence>
<comment type="subcellular location">
    <subcellularLocation>
        <location evidence="1">Membrane</location>
    </subcellularLocation>
</comment>
<dbReference type="GO" id="GO:0016787">
    <property type="term" value="F:hydrolase activity"/>
    <property type="evidence" value="ECO:0007669"/>
    <property type="project" value="UniProtKB-KW"/>
</dbReference>
<dbReference type="GO" id="GO:0016020">
    <property type="term" value="C:membrane"/>
    <property type="evidence" value="ECO:0007669"/>
    <property type="project" value="UniProtKB-SubCell"/>
</dbReference>
<evidence type="ECO:0000256" key="4">
    <source>
        <dbReference type="ARBA" id="ARBA00023316"/>
    </source>
</evidence>
<feature type="compositionally biased region" description="Polar residues" evidence="5">
    <location>
        <begin position="137"/>
        <end position="153"/>
    </location>
</feature>
<feature type="compositionally biased region" description="Polar residues" evidence="5">
    <location>
        <begin position="85"/>
        <end position="94"/>
    </location>
</feature>
<evidence type="ECO:0000256" key="1">
    <source>
        <dbReference type="ARBA" id="ARBA00004370"/>
    </source>
</evidence>
<keyword evidence="6" id="KW-0812">Transmembrane</keyword>
<evidence type="ECO:0000313" key="7">
    <source>
        <dbReference type="EMBL" id="KAF9444711.1"/>
    </source>
</evidence>
<evidence type="ECO:0000256" key="6">
    <source>
        <dbReference type="SAM" id="Phobius"/>
    </source>
</evidence>
<dbReference type="EMBL" id="MU151353">
    <property type="protein sequence ID" value="KAF9444711.1"/>
    <property type="molecule type" value="Genomic_DNA"/>
</dbReference>
<dbReference type="OrthoDB" id="3057032at2759"/>
<feature type="compositionally biased region" description="Polar residues" evidence="5">
    <location>
        <begin position="52"/>
        <end position="68"/>
    </location>
</feature>